<dbReference type="Gene3D" id="3.30.572.10">
    <property type="entry name" value="Thymidylate synthase/dCMP hydroxymethylase domain"/>
    <property type="match status" value="1"/>
</dbReference>
<dbReference type="NCBIfam" id="TIGR03284">
    <property type="entry name" value="thym_sym"/>
    <property type="match status" value="1"/>
</dbReference>
<dbReference type="GO" id="GO:0005829">
    <property type="term" value="C:cytosol"/>
    <property type="evidence" value="ECO:0007669"/>
    <property type="project" value="TreeGrafter"/>
</dbReference>
<protein>
    <recommendedName>
        <fullName evidence="1">thymidylate synthase</fullName>
        <ecNumber evidence="1">2.1.1.45</ecNumber>
    </recommendedName>
</protein>
<proteinExistence type="predicted"/>
<dbReference type="EC" id="2.1.1.45" evidence="1"/>
<dbReference type="CDD" id="cd00351">
    <property type="entry name" value="TS_Pyrimidine_HMase"/>
    <property type="match status" value="1"/>
</dbReference>
<dbReference type="Pfam" id="PF00303">
    <property type="entry name" value="Thymidylat_synt"/>
    <property type="match status" value="1"/>
</dbReference>
<evidence type="ECO:0000256" key="2">
    <source>
        <dbReference type="ARBA" id="ARBA00022603"/>
    </source>
</evidence>
<evidence type="ECO:0000256" key="1">
    <source>
        <dbReference type="ARBA" id="ARBA00011947"/>
    </source>
</evidence>
<comment type="caution">
    <text evidence="5">The sequence shown here is derived from an EMBL/GenBank/DDBJ whole genome shotgun (WGS) entry which is preliminary data.</text>
</comment>
<accession>X1TU95</accession>
<evidence type="ECO:0000259" key="4">
    <source>
        <dbReference type="Pfam" id="PF00303"/>
    </source>
</evidence>
<dbReference type="PRINTS" id="PR00108">
    <property type="entry name" value="THYMDSNTHASE"/>
</dbReference>
<dbReference type="InterPro" id="IPR036926">
    <property type="entry name" value="Thymidate_synth/dCMP_Mease_sf"/>
</dbReference>
<dbReference type="GO" id="GO:0004799">
    <property type="term" value="F:thymidylate synthase activity"/>
    <property type="evidence" value="ECO:0007669"/>
    <property type="project" value="UniProtKB-EC"/>
</dbReference>
<dbReference type="InterPro" id="IPR000398">
    <property type="entry name" value="Thymidylate_synthase"/>
</dbReference>
<dbReference type="SUPFAM" id="SSF55831">
    <property type="entry name" value="Thymidylate synthase/dCMP hydroxymethylase"/>
    <property type="match status" value="1"/>
</dbReference>
<evidence type="ECO:0000256" key="3">
    <source>
        <dbReference type="ARBA" id="ARBA00022679"/>
    </source>
</evidence>
<feature type="domain" description="Thymidylate synthase/dCMP hydroxymethylase" evidence="4">
    <location>
        <begin position="8"/>
        <end position="271"/>
    </location>
</feature>
<dbReference type="GO" id="GO:0005739">
    <property type="term" value="C:mitochondrion"/>
    <property type="evidence" value="ECO:0007669"/>
    <property type="project" value="TreeGrafter"/>
</dbReference>
<reference evidence="5" key="1">
    <citation type="journal article" date="2014" name="Front. Microbiol.">
        <title>High frequency of phylogenetically diverse reductive dehalogenase-homologous genes in deep subseafloor sedimentary metagenomes.</title>
        <authorList>
            <person name="Kawai M."/>
            <person name="Futagami T."/>
            <person name="Toyoda A."/>
            <person name="Takaki Y."/>
            <person name="Nishi S."/>
            <person name="Hori S."/>
            <person name="Arai W."/>
            <person name="Tsubouchi T."/>
            <person name="Morono Y."/>
            <person name="Uchiyama I."/>
            <person name="Ito T."/>
            <person name="Fujiyama A."/>
            <person name="Inagaki F."/>
            <person name="Takami H."/>
        </authorList>
    </citation>
    <scope>NUCLEOTIDE SEQUENCE</scope>
    <source>
        <strain evidence="5">Expedition CK06-06</strain>
    </source>
</reference>
<sequence length="272" mass="30971">MYLGIPPIVNELLWILRGDVDTKILSDKGIKIWDMNSSREYLDSKGLVDYPEGFIGPSYGHCMRRFGARYIRSGLYPLGICRSPDSPDGTPGEVTKVPPLMYDRAVDQLAETIRKIKETPYSRKILISLWDPCSLKDVALECCHFAYQFHVTKTDDIDDERDWLSLSMTMRSVDSFLGYPFNLASASLFTHIMASICNLRPKELILTTNDTHIYKEHIDMAMEQITRTPFEPPHIVIKKDLSTIEDIEALVYGDFELIGYESHGKLSAPLIV</sequence>
<name>X1TU95_9ZZZZ</name>
<keyword evidence="2" id="KW-0489">Methyltransferase</keyword>
<dbReference type="InterPro" id="IPR045097">
    <property type="entry name" value="Thymidate_synth/dCMP_Mease"/>
</dbReference>
<dbReference type="GO" id="GO:0006231">
    <property type="term" value="P:dTMP biosynthetic process"/>
    <property type="evidence" value="ECO:0007669"/>
    <property type="project" value="InterPro"/>
</dbReference>
<keyword evidence="3" id="KW-0808">Transferase</keyword>
<dbReference type="PANTHER" id="PTHR11548:SF1">
    <property type="entry name" value="THYMIDYLATE SYNTHASE 1"/>
    <property type="match status" value="1"/>
</dbReference>
<dbReference type="EMBL" id="BARW01015096">
    <property type="protein sequence ID" value="GAI83594.1"/>
    <property type="molecule type" value="Genomic_DNA"/>
</dbReference>
<gene>
    <name evidence="5" type="ORF">S12H4_26578</name>
</gene>
<dbReference type="PANTHER" id="PTHR11548">
    <property type="entry name" value="THYMIDYLATE SYNTHASE 1"/>
    <property type="match status" value="1"/>
</dbReference>
<dbReference type="GO" id="GO:0032259">
    <property type="term" value="P:methylation"/>
    <property type="evidence" value="ECO:0007669"/>
    <property type="project" value="UniProtKB-KW"/>
</dbReference>
<evidence type="ECO:0000313" key="5">
    <source>
        <dbReference type="EMBL" id="GAI83594.1"/>
    </source>
</evidence>
<organism evidence="5">
    <name type="scientific">marine sediment metagenome</name>
    <dbReference type="NCBI Taxonomy" id="412755"/>
    <lineage>
        <taxon>unclassified sequences</taxon>
        <taxon>metagenomes</taxon>
        <taxon>ecological metagenomes</taxon>
    </lineage>
</organism>
<dbReference type="AlphaFoldDB" id="X1TU95"/>
<dbReference type="InterPro" id="IPR023451">
    <property type="entry name" value="Thymidate_synth/dCMP_Mease_dom"/>
</dbReference>